<feature type="region of interest" description="Disordered" evidence="1">
    <location>
        <begin position="361"/>
        <end position="409"/>
    </location>
</feature>
<evidence type="ECO:0000313" key="2">
    <source>
        <dbReference type="EMBL" id="CCU82438.1"/>
    </source>
</evidence>
<feature type="compositionally biased region" description="Basic and acidic residues" evidence="1">
    <location>
        <begin position="55"/>
        <end position="64"/>
    </location>
</feature>
<reference evidence="2 3" key="1">
    <citation type="journal article" date="2010" name="Science">
        <title>Genome expansion and gene loss in powdery mildew fungi reveal tradeoffs in extreme parasitism.</title>
        <authorList>
            <person name="Spanu P.D."/>
            <person name="Abbott J.C."/>
            <person name="Amselem J."/>
            <person name="Burgis T.A."/>
            <person name="Soanes D.M."/>
            <person name="Stueber K."/>
            <person name="Ver Loren van Themaat E."/>
            <person name="Brown J.K.M."/>
            <person name="Butcher S.A."/>
            <person name="Gurr S.J."/>
            <person name="Lebrun M.-H."/>
            <person name="Ridout C.J."/>
            <person name="Schulze-Lefert P."/>
            <person name="Talbot N.J."/>
            <person name="Ahmadinejad N."/>
            <person name="Ametz C."/>
            <person name="Barton G.R."/>
            <person name="Benjdia M."/>
            <person name="Bidzinski P."/>
            <person name="Bindschedler L.V."/>
            <person name="Both M."/>
            <person name="Brewer M.T."/>
            <person name="Cadle-Davidson L."/>
            <person name="Cadle-Davidson M.M."/>
            <person name="Collemare J."/>
            <person name="Cramer R."/>
            <person name="Frenkel O."/>
            <person name="Godfrey D."/>
            <person name="Harriman J."/>
            <person name="Hoede C."/>
            <person name="King B.C."/>
            <person name="Klages S."/>
            <person name="Kleemann J."/>
            <person name="Knoll D."/>
            <person name="Koti P.S."/>
            <person name="Kreplak J."/>
            <person name="Lopez-Ruiz F.J."/>
            <person name="Lu X."/>
            <person name="Maekawa T."/>
            <person name="Mahanil S."/>
            <person name="Micali C."/>
            <person name="Milgroom M.G."/>
            <person name="Montana G."/>
            <person name="Noir S."/>
            <person name="O'Connell R.J."/>
            <person name="Oberhaensli S."/>
            <person name="Parlange F."/>
            <person name="Pedersen C."/>
            <person name="Quesneville H."/>
            <person name="Reinhardt R."/>
            <person name="Rott M."/>
            <person name="Sacristan S."/>
            <person name="Schmidt S.M."/>
            <person name="Schoen M."/>
            <person name="Skamnioti P."/>
            <person name="Sommer H."/>
            <person name="Stephens A."/>
            <person name="Takahara H."/>
            <person name="Thordal-Christensen H."/>
            <person name="Vigouroux M."/>
            <person name="Wessling R."/>
            <person name="Wicker T."/>
            <person name="Panstruga R."/>
        </authorList>
    </citation>
    <scope>NUCLEOTIDE SEQUENCE [LARGE SCALE GENOMIC DNA]</scope>
    <source>
        <strain evidence="2">DH14</strain>
    </source>
</reference>
<protein>
    <submittedName>
        <fullName evidence="2">Uncharacterized protein</fullName>
    </submittedName>
</protein>
<feature type="compositionally biased region" description="Basic and acidic residues" evidence="1">
    <location>
        <begin position="106"/>
        <end position="115"/>
    </location>
</feature>
<feature type="compositionally biased region" description="Polar residues" evidence="1">
    <location>
        <begin position="233"/>
        <end position="249"/>
    </location>
</feature>
<sequence length="607" mass="69015">MTRDSFVENFTWAEFKIHDLDQNPEQIPIDLSKENQIWYYLGKTSTEAKAQFTEDITKPRDNTKGHFLTTVLKPTPARTKSSHNTSRSSKSSGHLASNLLRSLTKSKLERVDKSKIQQNKLASKPHQRTKALPDVTISSHKRPPKPTSDKRAIAPPIKNNRKKLSSFPPQNPGQKHLQNQIPKKKSITQSNGLNCLPPLNRKSQPSLLLTQPNWPSASPKVPNLVRTFDKNRSSPVSRSEPNGDQQQILRQIKPRPSGTQPLNDTDEPVIPLDNGYKPTSILSPFMKYKYLQIEHNKDVRSYKSPYRIGGGFSNGYERTKNSSKNQCLKTETNNMKLSSNYPFTTPFAGKREILESTVRRNYNPYQDPRYSNMSSGNKNRGFKNSDNQPLPNKFPSNYHGLNTTKQPQQSKSILSMNIEPAARGPSHSPYLSITNRSNTVAAILNDEPKRVSHSLRCDNSYPNNQPKVFNPQVRTESSHEDSRNAPDSKCRKSWQDICLNENPIEIPGLGQMTDNKMSRQHSSRHLQAHDQIKRESYLKSNNDIIQKDQKIIFPLPSTSGFLRQNYQNSLLSNNEPNFPDVPPDISTLIERMMNNLKKASNHNNGMH</sequence>
<dbReference type="InParanoid" id="N1JGX3"/>
<dbReference type="AlphaFoldDB" id="N1JGX3"/>
<feature type="compositionally biased region" description="Basic and acidic residues" evidence="1">
    <location>
        <begin position="476"/>
        <end position="491"/>
    </location>
</feature>
<evidence type="ECO:0000313" key="3">
    <source>
        <dbReference type="Proteomes" id="UP000015441"/>
    </source>
</evidence>
<feature type="region of interest" description="Disordered" evidence="1">
    <location>
        <begin position="55"/>
        <end position="271"/>
    </location>
</feature>
<name>N1JGX3_BLUG1</name>
<dbReference type="eggNOG" id="KOG0958">
    <property type="taxonomic scope" value="Eukaryota"/>
</dbReference>
<feature type="compositionally biased region" description="Polar residues" evidence="1">
    <location>
        <begin position="172"/>
        <end position="193"/>
    </location>
</feature>
<feature type="compositionally biased region" description="Polar residues" evidence="1">
    <location>
        <begin position="399"/>
        <end position="409"/>
    </location>
</feature>
<keyword evidence="3" id="KW-1185">Reference proteome</keyword>
<dbReference type="HOGENOM" id="CLU_449753_0_0_1"/>
<dbReference type="OrthoDB" id="5431306at2759"/>
<feature type="compositionally biased region" description="Polar residues" evidence="1">
    <location>
        <begin position="361"/>
        <end position="390"/>
    </location>
</feature>
<feature type="compositionally biased region" description="Low complexity" evidence="1">
    <location>
        <begin position="78"/>
        <end position="92"/>
    </location>
</feature>
<evidence type="ECO:0000256" key="1">
    <source>
        <dbReference type="SAM" id="MobiDB-lite"/>
    </source>
</evidence>
<feature type="region of interest" description="Disordered" evidence="1">
    <location>
        <begin position="453"/>
        <end position="491"/>
    </location>
</feature>
<feature type="compositionally biased region" description="Polar residues" evidence="1">
    <location>
        <begin position="460"/>
        <end position="475"/>
    </location>
</feature>
<comment type="caution">
    <text evidence="2">The sequence shown here is derived from an EMBL/GenBank/DDBJ whole genome shotgun (WGS) entry which is preliminary data.</text>
</comment>
<proteinExistence type="predicted"/>
<dbReference type="Proteomes" id="UP000015441">
    <property type="component" value="Unassembled WGS sequence"/>
</dbReference>
<dbReference type="EMBL" id="CAUH01006384">
    <property type="protein sequence ID" value="CCU82438.1"/>
    <property type="molecule type" value="Genomic_DNA"/>
</dbReference>
<gene>
    <name evidence="2" type="ORF">BGHDH14_bgh05293</name>
</gene>
<organism evidence="2 3">
    <name type="scientific">Blumeria graminis f. sp. hordei (strain DH14)</name>
    <name type="common">Barley powdery mildew</name>
    <name type="synonym">Oidium monilioides f. sp. hordei</name>
    <dbReference type="NCBI Taxonomy" id="546991"/>
    <lineage>
        <taxon>Eukaryota</taxon>
        <taxon>Fungi</taxon>
        <taxon>Dikarya</taxon>
        <taxon>Ascomycota</taxon>
        <taxon>Pezizomycotina</taxon>
        <taxon>Leotiomycetes</taxon>
        <taxon>Erysiphales</taxon>
        <taxon>Erysiphaceae</taxon>
        <taxon>Blumeria</taxon>
        <taxon>Blumeria hordei</taxon>
    </lineage>
</organism>
<feature type="compositionally biased region" description="Polar residues" evidence="1">
    <location>
        <begin position="201"/>
        <end position="216"/>
    </location>
</feature>
<accession>N1JGX3</accession>
<dbReference type="STRING" id="546991.N1JGX3"/>